<keyword evidence="3" id="KW-1185">Reference proteome</keyword>
<name>A0ABV1V621_9ACTN</name>
<protein>
    <submittedName>
        <fullName evidence="2">DUF1266 domain-containing protein</fullName>
    </submittedName>
</protein>
<dbReference type="Proteomes" id="UP001445472">
    <property type="component" value="Unassembled WGS sequence"/>
</dbReference>
<sequence>MNDTGPMTVGWQAPTDVESRLYAAKVRGDWAAFFDQLAGTYLYCAVQRAEAEAGRSTHAPFHSPATGTWCFAYYTQGVLPMPQPDPVFHRSTFAAVVRTWGNDSRWLAINPGTPGEAYFPANPQTLHLWRQHAERFSPVASGTLRTLRVGGPLQGPVAKGLACGAQLAVHRGDLWNSLADHGAGFNAMRQLVADSWDIRGADDWQGVLQAMLEGRCVSRVWEFVLSVRQEMARQYGGAVDPVHWRETAAHILRSNTEPDRVPDAAVSGVQQLIGRITRYEARFRADGLLSEGRCVRSVLAWDFGRAVHMARWGVAARYCDLPAAERAVLRAAESSLETYRSWEDFGAGYALGRCLHFDEEEFGPWYTELVDIHRILTTDPDSPWLTVPWR</sequence>
<reference evidence="2 3" key="1">
    <citation type="submission" date="2024-06" db="EMBL/GenBank/DDBJ databases">
        <title>The Natural Products Discovery Center: Release of the First 8490 Sequenced Strains for Exploring Actinobacteria Biosynthetic Diversity.</title>
        <authorList>
            <person name="Kalkreuter E."/>
            <person name="Kautsar S.A."/>
            <person name="Yang D."/>
            <person name="Bader C.D."/>
            <person name="Teijaro C.N."/>
            <person name="Fluegel L."/>
            <person name="Davis C.M."/>
            <person name="Simpson J.R."/>
            <person name="Lauterbach L."/>
            <person name="Steele A.D."/>
            <person name="Gui C."/>
            <person name="Meng S."/>
            <person name="Li G."/>
            <person name="Viehrig K."/>
            <person name="Ye F."/>
            <person name="Su P."/>
            <person name="Kiefer A.F."/>
            <person name="Nichols A."/>
            <person name="Cepeda A.J."/>
            <person name="Yan W."/>
            <person name="Fan B."/>
            <person name="Jiang Y."/>
            <person name="Adhikari A."/>
            <person name="Zheng C.-J."/>
            <person name="Schuster L."/>
            <person name="Cowan T.M."/>
            <person name="Smanski M.J."/>
            <person name="Chevrette M.G."/>
            <person name="De Carvalho L.P.S."/>
            <person name="Shen B."/>
        </authorList>
    </citation>
    <scope>NUCLEOTIDE SEQUENCE [LARGE SCALE GENOMIC DNA]</scope>
    <source>
        <strain evidence="2 3">NPDC000837</strain>
    </source>
</reference>
<comment type="caution">
    <text evidence="2">The sequence shown here is derived from an EMBL/GenBank/DDBJ whole genome shotgun (WGS) entry which is preliminary data.</text>
</comment>
<organism evidence="2 3">
    <name type="scientific">Streptomyces xantholiticus</name>
    <dbReference type="NCBI Taxonomy" id="68285"/>
    <lineage>
        <taxon>Bacteria</taxon>
        <taxon>Bacillati</taxon>
        <taxon>Actinomycetota</taxon>
        <taxon>Actinomycetes</taxon>
        <taxon>Kitasatosporales</taxon>
        <taxon>Streptomycetaceae</taxon>
        <taxon>Streptomyces</taxon>
    </lineage>
</organism>
<feature type="domain" description="DUF1266" evidence="1">
    <location>
        <begin position="194"/>
        <end position="389"/>
    </location>
</feature>
<accession>A0ABV1V621</accession>
<dbReference type="InterPro" id="IPR009677">
    <property type="entry name" value="DUF1266"/>
</dbReference>
<evidence type="ECO:0000259" key="1">
    <source>
        <dbReference type="Pfam" id="PF06889"/>
    </source>
</evidence>
<proteinExistence type="predicted"/>
<dbReference type="EMBL" id="JBEPBX010000063">
    <property type="protein sequence ID" value="MER6618484.1"/>
    <property type="molecule type" value="Genomic_DNA"/>
</dbReference>
<evidence type="ECO:0000313" key="3">
    <source>
        <dbReference type="Proteomes" id="UP001445472"/>
    </source>
</evidence>
<dbReference type="Pfam" id="PF06889">
    <property type="entry name" value="DUF1266"/>
    <property type="match status" value="1"/>
</dbReference>
<dbReference type="RefSeq" id="WP_351979312.1">
    <property type="nucleotide sequence ID" value="NZ_JBEPBX010000063.1"/>
</dbReference>
<evidence type="ECO:0000313" key="2">
    <source>
        <dbReference type="EMBL" id="MER6618484.1"/>
    </source>
</evidence>
<gene>
    <name evidence="2" type="ORF">ABT276_35375</name>
</gene>